<organism evidence="1 2">
    <name type="scientific">Gigaspora margarita</name>
    <dbReference type="NCBI Taxonomy" id="4874"/>
    <lineage>
        <taxon>Eukaryota</taxon>
        <taxon>Fungi</taxon>
        <taxon>Fungi incertae sedis</taxon>
        <taxon>Mucoromycota</taxon>
        <taxon>Glomeromycotina</taxon>
        <taxon>Glomeromycetes</taxon>
        <taxon>Diversisporales</taxon>
        <taxon>Gigasporaceae</taxon>
        <taxon>Gigaspora</taxon>
    </lineage>
</organism>
<comment type="caution">
    <text evidence="1">The sequence shown here is derived from an EMBL/GenBank/DDBJ whole genome shotgun (WGS) entry which is preliminary data.</text>
</comment>
<dbReference type="Proteomes" id="UP000439903">
    <property type="component" value="Unassembled WGS sequence"/>
</dbReference>
<accession>A0A8H4B4B7</accession>
<evidence type="ECO:0000313" key="2">
    <source>
        <dbReference type="Proteomes" id="UP000439903"/>
    </source>
</evidence>
<keyword evidence="2" id="KW-1185">Reference proteome</keyword>
<dbReference type="EMBL" id="WTPW01000019">
    <property type="protein sequence ID" value="KAF0558835.1"/>
    <property type="molecule type" value="Genomic_DNA"/>
</dbReference>
<gene>
    <name evidence="1" type="ORF">F8M41_007796</name>
</gene>
<protein>
    <submittedName>
        <fullName evidence="1">Uncharacterized protein</fullName>
    </submittedName>
</protein>
<dbReference type="AlphaFoldDB" id="A0A8H4B4B7"/>
<dbReference type="OrthoDB" id="2402852at2759"/>
<sequence>MCNKLKYFQEKNARKLAKKSDTTFDRLPPVLQNSKIATLVLKALKKDQYMPAIVFEWNEAGFNDVLTAPGFRNGSSGQSKAAIITNLTTNKATSYNDVVFTFPNGNAIGAWIGQIRVNIPWAMNQPGVPNVCTSVTRINRITECDTGTPAIAFDLENHPNIFYHP</sequence>
<evidence type="ECO:0000313" key="1">
    <source>
        <dbReference type="EMBL" id="KAF0558835.1"/>
    </source>
</evidence>
<proteinExistence type="predicted"/>
<name>A0A8H4B4B7_GIGMA</name>
<reference evidence="1 2" key="1">
    <citation type="journal article" date="2019" name="Environ. Microbiol.">
        <title>At the nexus of three kingdoms: the genome of the mycorrhizal fungus Gigaspora margarita provides insights into plant, endobacterial and fungal interactions.</title>
        <authorList>
            <person name="Venice F."/>
            <person name="Ghignone S."/>
            <person name="Salvioli di Fossalunga A."/>
            <person name="Amselem J."/>
            <person name="Novero M."/>
            <person name="Xianan X."/>
            <person name="Sedzielewska Toro K."/>
            <person name="Morin E."/>
            <person name="Lipzen A."/>
            <person name="Grigoriev I.V."/>
            <person name="Henrissat B."/>
            <person name="Martin F.M."/>
            <person name="Bonfante P."/>
        </authorList>
    </citation>
    <scope>NUCLEOTIDE SEQUENCE [LARGE SCALE GENOMIC DNA]</scope>
    <source>
        <strain evidence="1 2">BEG34</strain>
    </source>
</reference>